<dbReference type="PATRIC" id="fig|206506.3.peg.3084"/>
<keyword evidence="4" id="KW-1185">Reference proteome</keyword>
<evidence type="ECO:0000256" key="2">
    <source>
        <dbReference type="ARBA" id="ARBA00022679"/>
    </source>
</evidence>
<organism evidence="3 4">
    <name type="scientific">Kerstersia gyiorum</name>
    <dbReference type="NCBI Taxonomy" id="206506"/>
    <lineage>
        <taxon>Bacteria</taxon>
        <taxon>Pseudomonadati</taxon>
        <taxon>Pseudomonadota</taxon>
        <taxon>Betaproteobacteria</taxon>
        <taxon>Burkholderiales</taxon>
        <taxon>Alcaligenaceae</taxon>
        <taxon>Kerstersia</taxon>
    </lineage>
</organism>
<protein>
    <submittedName>
        <fullName evidence="3">Heptosyltransferase</fullName>
    </submittedName>
</protein>
<keyword evidence="1" id="KW-0328">Glycosyltransferase</keyword>
<evidence type="ECO:0000313" key="4">
    <source>
        <dbReference type="Proteomes" id="UP000078084"/>
    </source>
</evidence>
<dbReference type="EMBL" id="LBNE01000012">
    <property type="protein sequence ID" value="KKO70807.1"/>
    <property type="molecule type" value="Genomic_DNA"/>
</dbReference>
<proteinExistence type="predicted"/>
<dbReference type="PANTHER" id="PTHR30160:SF7">
    <property type="entry name" value="ADP-HEPTOSE--LPS HEPTOSYLTRANSFERASE 2"/>
    <property type="match status" value="1"/>
</dbReference>
<comment type="caution">
    <text evidence="3">The sequence shown here is derived from an EMBL/GenBank/DDBJ whole genome shotgun (WGS) entry which is preliminary data.</text>
</comment>
<gene>
    <name evidence="3" type="ORF">AAV32_14470</name>
</gene>
<keyword evidence="2 3" id="KW-0808">Transferase</keyword>
<evidence type="ECO:0000256" key="1">
    <source>
        <dbReference type="ARBA" id="ARBA00022676"/>
    </source>
</evidence>
<dbReference type="SUPFAM" id="SSF53756">
    <property type="entry name" value="UDP-Glycosyltransferase/glycogen phosphorylase"/>
    <property type="match status" value="1"/>
</dbReference>
<dbReference type="AlphaFoldDB" id="A0A171KPJ0"/>
<dbReference type="InterPro" id="IPR051199">
    <property type="entry name" value="LPS_LOS_Heptosyltrfase"/>
</dbReference>
<dbReference type="Pfam" id="PF01075">
    <property type="entry name" value="Glyco_transf_9"/>
    <property type="match status" value="1"/>
</dbReference>
<dbReference type="CDD" id="cd03789">
    <property type="entry name" value="GT9_LPS_heptosyltransferase"/>
    <property type="match status" value="1"/>
</dbReference>
<name>A0A171KPJ0_9BURK</name>
<dbReference type="GO" id="GO:0008713">
    <property type="term" value="F:ADP-heptose-lipopolysaccharide heptosyltransferase activity"/>
    <property type="evidence" value="ECO:0007669"/>
    <property type="project" value="TreeGrafter"/>
</dbReference>
<sequence length="326" mass="35797">MRTFPKPTRIYLRLPNWVGDTCMALPSLELLNQTGIPVVACGRAWGANLLAHMPLEDYLPFGRKILQNRQVVQAHMKAHPQPGGRSVGLLLPDSLSSALSFRLAGLPCAGYRDDGRSFLLRWPIQKPPQAMHAVESWYEVTRQALRLWGLPHGSVTPPPKSPLRLGQEDHQQARECLEQAGLQDQPFIMIAPTATGLHRGKVKVWPHYEALTRALQAKGWAVVMAPPPDETEIARQNAPSALLLPPMPLRAFAALTTRAALVVCNDSGVSHIAAAASARQLTLFGVSDPDDSRPWSPFANYMGDQHNWPGLDQVLNRISSLLADPA</sequence>
<dbReference type="GO" id="GO:0005829">
    <property type="term" value="C:cytosol"/>
    <property type="evidence" value="ECO:0007669"/>
    <property type="project" value="TreeGrafter"/>
</dbReference>
<dbReference type="Proteomes" id="UP000078084">
    <property type="component" value="Unassembled WGS sequence"/>
</dbReference>
<dbReference type="PANTHER" id="PTHR30160">
    <property type="entry name" value="TETRAACYLDISACCHARIDE 4'-KINASE-RELATED"/>
    <property type="match status" value="1"/>
</dbReference>
<dbReference type="InterPro" id="IPR002201">
    <property type="entry name" value="Glyco_trans_9"/>
</dbReference>
<accession>A0A171KPJ0</accession>
<evidence type="ECO:0000313" key="3">
    <source>
        <dbReference type="EMBL" id="KKO70807.1"/>
    </source>
</evidence>
<dbReference type="Gene3D" id="3.40.50.2000">
    <property type="entry name" value="Glycogen Phosphorylase B"/>
    <property type="match status" value="2"/>
</dbReference>
<dbReference type="GO" id="GO:0009244">
    <property type="term" value="P:lipopolysaccharide core region biosynthetic process"/>
    <property type="evidence" value="ECO:0007669"/>
    <property type="project" value="TreeGrafter"/>
</dbReference>
<reference evidence="3 4" key="1">
    <citation type="submission" date="2015-04" db="EMBL/GenBank/DDBJ databases">
        <title>Genome sequence of Kerstersia gyiorum CG1.</title>
        <authorList>
            <person name="Greninger A.L."/>
            <person name="Kozyreva V."/>
            <person name="Chaturvedi V."/>
        </authorList>
    </citation>
    <scope>NUCLEOTIDE SEQUENCE [LARGE SCALE GENOMIC DNA]</scope>
    <source>
        <strain evidence="3 4">CG1</strain>
    </source>
</reference>
<dbReference type="STRING" id="206506.AAV32_14470"/>